<reference evidence="2" key="1">
    <citation type="submission" date="2025-08" db="UniProtKB">
        <authorList>
            <consortium name="RefSeq"/>
        </authorList>
    </citation>
    <scope>IDENTIFICATION</scope>
</reference>
<sequence>MDRNTFIYNFTNDPSVGRRQKTYLCYEVQLLNGNPRVPLSSIRNFLHSQLCRHAELCFLDLTSFWQLYPWHHYRVTWFLSWSPCPDCAREVAAFLWRNRHVSLSIFAARIYTYHKGYEEGLRSLRDAGVHLVIMTYREFEYCWRAFVDNQLLPFRPWNSLEENSQVISRRLQGILQDR</sequence>
<evidence type="ECO:0000313" key="2">
    <source>
        <dbReference type="RefSeq" id="XP_042639439.1"/>
    </source>
</evidence>
<keyword evidence="1" id="KW-1185">Reference proteome</keyword>
<gene>
    <name evidence="2" type="primary">LOC103213468</name>
</gene>
<proteinExistence type="predicted"/>
<accession>A0AC54ZFT3</accession>
<name>A0AC54ZFT3_ORYAF</name>
<organism evidence="1 2">
    <name type="scientific">Orycteropus afer afer</name>
    <dbReference type="NCBI Taxonomy" id="1230840"/>
    <lineage>
        <taxon>Eukaryota</taxon>
        <taxon>Metazoa</taxon>
        <taxon>Chordata</taxon>
        <taxon>Craniata</taxon>
        <taxon>Vertebrata</taxon>
        <taxon>Euteleostomi</taxon>
        <taxon>Mammalia</taxon>
        <taxon>Eutheria</taxon>
        <taxon>Afrotheria</taxon>
        <taxon>Tubulidentata</taxon>
        <taxon>Orycteropodidae</taxon>
        <taxon>Orycteropus</taxon>
    </lineage>
</organism>
<dbReference type="RefSeq" id="XP_042639439.1">
    <property type="nucleotide sequence ID" value="XM_042783505.1"/>
</dbReference>
<dbReference type="Proteomes" id="UP000694850">
    <property type="component" value="Unplaced"/>
</dbReference>
<feature type="non-terminal residue" evidence="2">
    <location>
        <position position="178"/>
    </location>
</feature>
<evidence type="ECO:0000313" key="1">
    <source>
        <dbReference type="Proteomes" id="UP000694850"/>
    </source>
</evidence>
<protein>
    <submittedName>
        <fullName evidence="2">DNA dC-&gt;dU-editing enzyme APOBEC-3G-like</fullName>
    </submittedName>
</protein>